<dbReference type="EMBL" id="CP087714">
    <property type="protein sequence ID" value="XAT64140.1"/>
    <property type="molecule type" value="Genomic_DNA"/>
</dbReference>
<evidence type="ECO:0000256" key="1">
    <source>
        <dbReference type="ARBA" id="ARBA00012162"/>
    </source>
</evidence>
<keyword evidence="2 6" id="KW-0489">Methyltransferase</keyword>
<feature type="domain" description="Tetrapyrrole methylase" evidence="7">
    <location>
        <begin position="5"/>
        <end position="209"/>
    </location>
</feature>
<dbReference type="InterPro" id="IPR003043">
    <property type="entry name" value="Uropor_MeTrfase_CS"/>
</dbReference>
<proteinExistence type="inferred from homology"/>
<sequence length="232" mass="25016">MMGFVYIVGAGPGDPELITLRGLKALEKADVILYDALIDERIFELVDCKNKELVYAGKRKGDGNGGKRQKEINEMMKKYALEGKTVARLKGGDPGIFGRLADEIAFLKVNRIPFEIIPGVSSLNGVPASAGIPLTAKGISSLTVLSGREDFGIEAILEGTFVVMMGRDSIQSVARRMIEIGISPDKPAVAIENGTLKTQRVVKGKLKNIGEKMNDFKGPVLFIVGDVADRLP</sequence>
<dbReference type="InterPro" id="IPR014776">
    <property type="entry name" value="4pyrrole_Mease_sub2"/>
</dbReference>
<dbReference type="InterPro" id="IPR006366">
    <property type="entry name" value="CobA/CysG_C"/>
</dbReference>
<organism evidence="8 9">
    <name type="scientific">Geoglobus acetivorans</name>
    <dbReference type="NCBI Taxonomy" id="565033"/>
    <lineage>
        <taxon>Archaea</taxon>
        <taxon>Methanobacteriati</taxon>
        <taxon>Methanobacteriota</taxon>
        <taxon>Archaeoglobi</taxon>
        <taxon>Archaeoglobales</taxon>
        <taxon>Archaeoglobaceae</taxon>
        <taxon>Geoglobus</taxon>
    </lineage>
</organism>
<dbReference type="EC" id="2.1.1.107" evidence="1"/>
<dbReference type="GO" id="GO:0032259">
    <property type="term" value="P:methylation"/>
    <property type="evidence" value="ECO:0007669"/>
    <property type="project" value="UniProtKB-KW"/>
</dbReference>
<dbReference type="Gene3D" id="3.40.1010.10">
    <property type="entry name" value="Cobalt-precorrin-4 Transmethylase, Domain 1"/>
    <property type="match status" value="1"/>
</dbReference>
<keyword evidence="4" id="KW-0949">S-adenosyl-L-methionine</keyword>
<evidence type="ECO:0000256" key="5">
    <source>
        <dbReference type="ARBA" id="ARBA00023244"/>
    </source>
</evidence>
<keyword evidence="3 6" id="KW-0808">Transferase</keyword>
<dbReference type="CDD" id="cd11642">
    <property type="entry name" value="SUMT"/>
    <property type="match status" value="1"/>
</dbReference>
<dbReference type="PANTHER" id="PTHR45790">
    <property type="entry name" value="SIROHEME SYNTHASE-RELATED"/>
    <property type="match status" value="1"/>
</dbReference>
<evidence type="ECO:0000256" key="3">
    <source>
        <dbReference type="ARBA" id="ARBA00022679"/>
    </source>
</evidence>
<name>A0ABZ3H5Y4_GEOAI</name>
<evidence type="ECO:0000256" key="4">
    <source>
        <dbReference type="ARBA" id="ARBA00022691"/>
    </source>
</evidence>
<dbReference type="Proteomes" id="UP001492541">
    <property type="component" value="Chromosome"/>
</dbReference>
<gene>
    <name evidence="8" type="primary">cobA</name>
    <name evidence="8" type="ORF">LPQ35_01875</name>
</gene>
<accession>A0ABZ3H5Y4</accession>
<dbReference type="InterPro" id="IPR000878">
    <property type="entry name" value="4pyrrol_Mease"/>
</dbReference>
<evidence type="ECO:0000259" key="7">
    <source>
        <dbReference type="Pfam" id="PF00590"/>
    </source>
</evidence>
<dbReference type="PROSITE" id="PS00839">
    <property type="entry name" value="SUMT_1"/>
    <property type="match status" value="1"/>
</dbReference>
<reference evidence="8 9" key="1">
    <citation type="submission" date="2021-11" db="EMBL/GenBank/DDBJ databases">
        <title>Whole genome of Geoglobus acetivorans.</title>
        <authorList>
            <person name="Liu D."/>
        </authorList>
    </citation>
    <scope>NUCLEOTIDE SEQUENCE [LARGE SCALE GENOMIC DNA]</scope>
    <source>
        <strain evidence="8 9">SBH6</strain>
    </source>
</reference>
<dbReference type="Pfam" id="PF00590">
    <property type="entry name" value="TP_methylase"/>
    <property type="match status" value="1"/>
</dbReference>
<evidence type="ECO:0000256" key="2">
    <source>
        <dbReference type="ARBA" id="ARBA00022603"/>
    </source>
</evidence>
<dbReference type="InterPro" id="IPR035996">
    <property type="entry name" value="4pyrrol_Methylase_sf"/>
</dbReference>
<dbReference type="PANTHER" id="PTHR45790:SF3">
    <property type="entry name" value="S-ADENOSYL-L-METHIONINE-DEPENDENT UROPORPHYRINOGEN III METHYLTRANSFERASE, CHLOROPLASTIC"/>
    <property type="match status" value="1"/>
</dbReference>
<comment type="similarity">
    <text evidence="6">Belongs to the precorrin methyltransferase family.</text>
</comment>
<keyword evidence="9" id="KW-1185">Reference proteome</keyword>
<dbReference type="PROSITE" id="PS00840">
    <property type="entry name" value="SUMT_2"/>
    <property type="match status" value="1"/>
</dbReference>
<dbReference type="NCBIfam" id="TIGR01469">
    <property type="entry name" value="cobA_cysG_Cterm"/>
    <property type="match status" value="1"/>
</dbReference>
<evidence type="ECO:0000256" key="6">
    <source>
        <dbReference type="RuleBase" id="RU003960"/>
    </source>
</evidence>
<dbReference type="Gene3D" id="3.30.950.10">
    <property type="entry name" value="Methyltransferase, Cobalt-precorrin-4 Transmethylase, Domain 2"/>
    <property type="match status" value="1"/>
</dbReference>
<evidence type="ECO:0000313" key="9">
    <source>
        <dbReference type="Proteomes" id="UP001492541"/>
    </source>
</evidence>
<dbReference type="InterPro" id="IPR050161">
    <property type="entry name" value="Siro_Cobalamin_biosynth"/>
</dbReference>
<dbReference type="SUPFAM" id="SSF53790">
    <property type="entry name" value="Tetrapyrrole methylase"/>
    <property type="match status" value="1"/>
</dbReference>
<dbReference type="NCBIfam" id="NF004790">
    <property type="entry name" value="PRK06136.1"/>
    <property type="match status" value="1"/>
</dbReference>
<protein>
    <recommendedName>
        <fullName evidence="1">uroporphyrinogen-III C-methyltransferase</fullName>
        <ecNumber evidence="1">2.1.1.107</ecNumber>
    </recommendedName>
</protein>
<dbReference type="GO" id="GO:0004851">
    <property type="term" value="F:uroporphyrin-III C-methyltransferase activity"/>
    <property type="evidence" value="ECO:0007669"/>
    <property type="project" value="UniProtKB-EC"/>
</dbReference>
<dbReference type="InterPro" id="IPR014777">
    <property type="entry name" value="4pyrrole_Mease_sub1"/>
</dbReference>
<dbReference type="RefSeq" id="WP_193806388.1">
    <property type="nucleotide sequence ID" value="NZ_CP087714.1"/>
</dbReference>
<keyword evidence="5" id="KW-0627">Porphyrin biosynthesis</keyword>
<dbReference type="GeneID" id="90448394"/>
<evidence type="ECO:0000313" key="8">
    <source>
        <dbReference type="EMBL" id="XAT64140.1"/>
    </source>
</evidence>